<keyword evidence="2" id="KW-0040">ANK repeat</keyword>
<keyword evidence="1" id="KW-0677">Repeat</keyword>
<dbReference type="PANTHER" id="PTHR24198:SF165">
    <property type="entry name" value="ANKYRIN REPEAT-CONTAINING PROTEIN-RELATED"/>
    <property type="match status" value="1"/>
</dbReference>
<reference evidence="3 4" key="1">
    <citation type="submission" date="2024-07" db="EMBL/GenBank/DDBJ databases">
        <title>Section-level genome sequencing and comparative genomics of Aspergillus sections Usti and Cavernicolus.</title>
        <authorList>
            <consortium name="Lawrence Berkeley National Laboratory"/>
            <person name="Nybo J.L."/>
            <person name="Vesth T.C."/>
            <person name="Theobald S."/>
            <person name="Frisvad J.C."/>
            <person name="Larsen T.O."/>
            <person name="Kjaerboelling I."/>
            <person name="Rothschild-Mancinelli K."/>
            <person name="Lyhne E.K."/>
            <person name="Kogle M.E."/>
            <person name="Barry K."/>
            <person name="Clum A."/>
            <person name="Na H."/>
            <person name="Ledsgaard L."/>
            <person name="Lin J."/>
            <person name="Lipzen A."/>
            <person name="Kuo A."/>
            <person name="Riley R."/>
            <person name="Mondo S."/>
            <person name="Labutti K."/>
            <person name="Haridas S."/>
            <person name="Pangalinan J."/>
            <person name="Salamov A.A."/>
            <person name="Simmons B.A."/>
            <person name="Magnuson J.K."/>
            <person name="Chen J."/>
            <person name="Drula E."/>
            <person name="Henrissat B."/>
            <person name="Wiebenga A."/>
            <person name="Lubbers R.J."/>
            <person name="Gomes A.C."/>
            <person name="Makela M.R."/>
            <person name="Stajich J."/>
            <person name="Grigoriev I.V."/>
            <person name="Mortensen U.H."/>
            <person name="De Vries R.P."/>
            <person name="Baker S.E."/>
            <person name="Andersen M.R."/>
        </authorList>
    </citation>
    <scope>NUCLEOTIDE SEQUENCE [LARGE SCALE GENOMIC DNA]</scope>
    <source>
        <strain evidence="3 4">CBS 123904</strain>
    </source>
</reference>
<dbReference type="SUPFAM" id="SSF48403">
    <property type="entry name" value="Ankyrin repeat"/>
    <property type="match status" value="1"/>
</dbReference>
<gene>
    <name evidence="3" type="ORF">BJY01DRAFT_246905</name>
</gene>
<keyword evidence="4" id="KW-1185">Reference proteome</keyword>
<evidence type="ECO:0000313" key="4">
    <source>
        <dbReference type="Proteomes" id="UP001610446"/>
    </source>
</evidence>
<comment type="caution">
    <text evidence="3">The sequence shown here is derived from an EMBL/GenBank/DDBJ whole genome shotgun (WGS) entry which is preliminary data.</text>
</comment>
<dbReference type="EMBL" id="JBFXLU010000057">
    <property type="protein sequence ID" value="KAL2847255.1"/>
    <property type="molecule type" value="Genomic_DNA"/>
</dbReference>
<dbReference type="Proteomes" id="UP001610446">
    <property type="component" value="Unassembled WGS sequence"/>
</dbReference>
<dbReference type="InterPro" id="IPR002110">
    <property type="entry name" value="Ankyrin_rpt"/>
</dbReference>
<dbReference type="PANTHER" id="PTHR24198">
    <property type="entry name" value="ANKYRIN REPEAT AND PROTEIN KINASE DOMAIN-CONTAINING PROTEIN"/>
    <property type="match status" value="1"/>
</dbReference>
<organism evidence="3 4">
    <name type="scientific">Aspergillus pseudoustus</name>
    <dbReference type="NCBI Taxonomy" id="1810923"/>
    <lineage>
        <taxon>Eukaryota</taxon>
        <taxon>Fungi</taxon>
        <taxon>Dikarya</taxon>
        <taxon>Ascomycota</taxon>
        <taxon>Pezizomycotina</taxon>
        <taxon>Eurotiomycetes</taxon>
        <taxon>Eurotiomycetidae</taxon>
        <taxon>Eurotiales</taxon>
        <taxon>Aspergillaceae</taxon>
        <taxon>Aspergillus</taxon>
        <taxon>Aspergillus subgen. Nidulantes</taxon>
    </lineage>
</organism>
<accession>A0ABR4K4K9</accession>
<name>A0ABR4K4K9_9EURO</name>
<evidence type="ECO:0000256" key="1">
    <source>
        <dbReference type="ARBA" id="ARBA00022737"/>
    </source>
</evidence>
<proteinExistence type="predicted"/>
<dbReference type="InterPro" id="IPR036770">
    <property type="entry name" value="Ankyrin_rpt-contain_sf"/>
</dbReference>
<evidence type="ECO:0000256" key="2">
    <source>
        <dbReference type="ARBA" id="ARBA00023043"/>
    </source>
</evidence>
<dbReference type="Gene3D" id="1.25.40.20">
    <property type="entry name" value="Ankyrin repeat-containing domain"/>
    <property type="match status" value="2"/>
</dbReference>
<dbReference type="SMART" id="SM00248">
    <property type="entry name" value="ANK"/>
    <property type="match status" value="7"/>
</dbReference>
<sequence length="320" mass="35797">MNLLKLPPEILLCVADQLARAQDISSLARTARCTSHIFQDALLRFAAQKADCPALHYAAKENYRGNAETLLRYGTNINAQFKSYTPLTIAARYGSESVLDLFLACTDLDINAKNPNGETALWFVAYAGHRSVVIRLLRCKGISVDLSDTCYQLTPFAITVMKGHGEVARDLLATGKINLNTRDRDDHAPVYHAIKSHDQEVVSLLLFNREVDTDIRDLLHRTPFWYAVNNDNLLAAHLLLTRGADPNIPDLDRITPLKIAILRGHVPILRFLLSRQEVDVSPRLHPGVLGVFCEAQPPVCLAGYLETCRQSRRYSLEELT</sequence>
<protein>
    <submittedName>
        <fullName evidence="3">Ankyrin repeat-containing domain protein</fullName>
    </submittedName>
</protein>
<evidence type="ECO:0000313" key="3">
    <source>
        <dbReference type="EMBL" id="KAL2847255.1"/>
    </source>
</evidence>
<dbReference type="Pfam" id="PF12796">
    <property type="entry name" value="Ank_2"/>
    <property type="match status" value="2"/>
</dbReference>